<evidence type="ECO:0000256" key="10">
    <source>
        <dbReference type="ARBA" id="ARBA00023136"/>
    </source>
</evidence>
<dbReference type="PANTHER" id="PTHR15422:SF9">
    <property type="entry name" value="TRANSMEMBRANE REDUCTASE CYB561D1-RELATED"/>
    <property type="match status" value="1"/>
</dbReference>
<dbReference type="GO" id="GO:0140571">
    <property type="term" value="F:transmembrane ascorbate ferrireductase activity"/>
    <property type="evidence" value="ECO:0007669"/>
    <property type="project" value="UniProtKB-EC"/>
</dbReference>
<feature type="domain" description="Cytochrome b561" evidence="13">
    <location>
        <begin position="24"/>
        <end position="226"/>
    </location>
</feature>
<keyword evidence="10 12" id="KW-0472">Membrane</keyword>
<dbReference type="GO" id="GO:0016020">
    <property type="term" value="C:membrane"/>
    <property type="evidence" value="ECO:0007669"/>
    <property type="project" value="UniProtKB-SubCell"/>
</dbReference>
<feature type="transmembrane region" description="Helical" evidence="12">
    <location>
        <begin position="128"/>
        <end position="155"/>
    </location>
</feature>
<dbReference type="InterPro" id="IPR045150">
    <property type="entry name" value="CYB561D1/2"/>
</dbReference>
<evidence type="ECO:0000256" key="7">
    <source>
        <dbReference type="ARBA" id="ARBA00022982"/>
    </source>
</evidence>
<evidence type="ECO:0000256" key="4">
    <source>
        <dbReference type="ARBA" id="ARBA00022617"/>
    </source>
</evidence>
<keyword evidence="5 12" id="KW-0812">Transmembrane</keyword>
<dbReference type="AlphaFoldDB" id="A0A3Q3WTF5"/>
<accession>A0A3Q3WTF5</accession>
<protein>
    <recommendedName>
        <fullName evidence="11">ascorbate ferrireductase (transmembrane)</fullName>
        <ecNumber evidence="11">7.2.1.3</ecNumber>
    </recommendedName>
</protein>
<dbReference type="Pfam" id="PF03188">
    <property type="entry name" value="Cytochrom_B561"/>
    <property type="match status" value="1"/>
</dbReference>
<evidence type="ECO:0000256" key="3">
    <source>
        <dbReference type="ARBA" id="ARBA00022448"/>
    </source>
</evidence>
<feature type="transmembrane region" description="Helical" evidence="12">
    <location>
        <begin position="167"/>
        <end position="189"/>
    </location>
</feature>
<evidence type="ECO:0000313" key="15">
    <source>
        <dbReference type="Proteomes" id="UP000261620"/>
    </source>
</evidence>
<feature type="transmembrane region" description="Helical" evidence="12">
    <location>
        <begin position="54"/>
        <end position="76"/>
    </location>
</feature>
<keyword evidence="6" id="KW-0479">Metal-binding</keyword>
<evidence type="ECO:0000313" key="14">
    <source>
        <dbReference type="Ensembl" id="ENSMMOP00000012504.1"/>
    </source>
</evidence>
<keyword evidence="9" id="KW-0408">Iron</keyword>
<evidence type="ECO:0000256" key="9">
    <source>
        <dbReference type="ARBA" id="ARBA00023004"/>
    </source>
</evidence>
<reference evidence="14" key="2">
    <citation type="submission" date="2025-09" db="UniProtKB">
        <authorList>
            <consortium name="Ensembl"/>
        </authorList>
    </citation>
    <scope>IDENTIFICATION</scope>
</reference>
<comment type="subcellular location">
    <subcellularLocation>
        <location evidence="2">Membrane</location>
        <topology evidence="2">Multi-pass membrane protein</topology>
    </subcellularLocation>
</comment>
<evidence type="ECO:0000256" key="1">
    <source>
        <dbReference type="ARBA" id="ARBA00001970"/>
    </source>
</evidence>
<dbReference type="STRING" id="94237.ENSMMOP00000012504"/>
<feature type="transmembrane region" description="Helical" evidence="12">
    <location>
        <begin position="96"/>
        <end position="116"/>
    </location>
</feature>
<feature type="transmembrane region" description="Helical" evidence="12">
    <location>
        <begin position="201"/>
        <end position="221"/>
    </location>
</feature>
<sequence>MRSDVEYSPLGDGLGMREYWLYVWLRRAAVMAAHVTGLGLTLTISLLSRPGTSLFSWHPVCMSFYCLCMTEGVLLFSAEVSPFCCRSLRFKVRLHWLCQSLVLITAATGLGFMVASKNVSERPHLATWHSLLGISTLAATVLQALCGICVIFPKLPCLSSSLSRLKLYHATCGLVVYLLATLTVISAMFTDWFQATVKGVAWWAFLLLPLFPALVVMNQIINASLPPKKITS</sequence>
<dbReference type="Gene3D" id="1.20.120.1770">
    <property type="match status" value="1"/>
</dbReference>
<dbReference type="GO" id="GO:0046872">
    <property type="term" value="F:metal ion binding"/>
    <property type="evidence" value="ECO:0007669"/>
    <property type="project" value="UniProtKB-KW"/>
</dbReference>
<dbReference type="InterPro" id="IPR006593">
    <property type="entry name" value="Cyt_b561/ferric_Rdtase_TM"/>
</dbReference>
<dbReference type="EC" id="7.2.1.3" evidence="11"/>
<keyword evidence="8 12" id="KW-1133">Transmembrane helix</keyword>
<reference evidence="14" key="1">
    <citation type="submission" date="2025-08" db="UniProtKB">
        <authorList>
            <consortium name="Ensembl"/>
        </authorList>
    </citation>
    <scope>IDENTIFICATION</scope>
</reference>
<evidence type="ECO:0000259" key="13">
    <source>
        <dbReference type="PROSITE" id="PS50939"/>
    </source>
</evidence>
<keyword evidence="4" id="KW-0349">Heme</keyword>
<feature type="transmembrane region" description="Helical" evidence="12">
    <location>
        <begin position="24"/>
        <end position="48"/>
    </location>
</feature>
<evidence type="ECO:0000256" key="6">
    <source>
        <dbReference type="ARBA" id="ARBA00022723"/>
    </source>
</evidence>
<dbReference type="OMA" id="SDWFQAT"/>
<proteinExistence type="predicted"/>
<name>A0A3Q3WTF5_MOLML</name>
<dbReference type="GO" id="GO:0140575">
    <property type="term" value="F:transmembrane monodehydroascorbate reductase activity"/>
    <property type="evidence" value="ECO:0007669"/>
    <property type="project" value="InterPro"/>
</dbReference>
<dbReference type="PROSITE" id="PS50939">
    <property type="entry name" value="CYTOCHROME_B561"/>
    <property type="match status" value="1"/>
</dbReference>
<dbReference type="PANTHER" id="PTHR15422">
    <property type="entry name" value="OS05G0565100 PROTEIN"/>
    <property type="match status" value="1"/>
</dbReference>
<organism evidence="14 15">
    <name type="scientific">Mola mola</name>
    <name type="common">Ocean sunfish</name>
    <name type="synonym">Tetraodon mola</name>
    <dbReference type="NCBI Taxonomy" id="94237"/>
    <lineage>
        <taxon>Eukaryota</taxon>
        <taxon>Metazoa</taxon>
        <taxon>Chordata</taxon>
        <taxon>Craniata</taxon>
        <taxon>Vertebrata</taxon>
        <taxon>Euteleostomi</taxon>
        <taxon>Actinopterygii</taxon>
        <taxon>Neopterygii</taxon>
        <taxon>Teleostei</taxon>
        <taxon>Neoteleostei</taxon>
        <taxon>Acanthomorphata</taxon>
        <taxon>Eupercaria</taxon>
        <taxon>Tetraodontiformes</taxon>
        <taxon>Molidae</taxon>
        <taxon>Mola</taxon>
    </lineage>
</organism>
<keyword evidence="7" id="KW-0249">Electron transport</keyword>
<evidence type="ECO:0000256" key="12">
    <source>
        <dbReference type="SAM" id="Phobius"/>
    </source>
</evidence>
<evidence type="ECO:0000256" key="8">
    <source>
        <dbReference type="ARBA" id="ARBA00022989"/>
    </source>
</evidence>
<dbReference type="Proteomes" id="UP000261620">
    <property type="component" value="Unplaced"/>
</dbReference>
<dbReference type="SMART" id="SM00665">
    <property type="entry name" value="B561"/>
    <property type="match status" value="1"/>
</dbReference>
<dbReference type="CDD" id="cd08761">
    <property type="entry name" value="Cyt_b561_CYB561D2_like"/>
    <property type="match status" value="1"/>
</dbReference>
<comment type="cofactor">
    <cofactor evidence="1">
        <name>heme b</name>
        <dbReference type="ChEBI" id="CHEBI:60344"/>
    </cofactor>
</comment>
<evidence type="ECO:0000256" key="5">
    <source>
        <dbReference type="ARBA" id="ARBA00022692"/>
    </source>
</evidence>
<keyword evidence="3" id="KW-0813">Transport</keyword>
<dbReference type="Ensembl" id="ENSMMOT00000012709.1">
    <property type="protein sequence ID" value="ENSMMOP00000012504.1"/>
    <property type="gene ID" value="ENSMMOG00000009615.1"/>
</dbReference>
<evidence type="ECO:0000256" key="11">
    <source>
        <dbReference type="ARBA" id="ARBA00024225"/>
    </source>
</evidence>
<keyword evidence="15" id="KW-1185">Reference proteome</keyword>
<evidence type="ECO:0000256" key="2">
    <source>
        <dbReference type="ARBA" id="ARBA00004141"/>
    </source>
</evidence>